<dbReference type="PATRIC" id="fig|1126833.4.peg.2373"/>
<keyword evidence="1 4" id="KW-0808">Transferase</keyword>
<name>A0A0D5NI70_9BACL</name>
<dbReference type="GO" id="GO:0004792">
    <property type="term" value="F:thiosulfate-cyanide sulfurtransferase activity"/>
    <property type="evidence" value="ECO:0007669"/>
    <property type="project" value="InterPro"/>
</dbReference>
<sequence>MNETVSLKWLLARLYEPDLVIVDCRSALGKPGAGREAFEEAHIPGAVHLDLEQDLSGPLAEHGGRHPLPEPARLAEVFGKAGISADKRVVAYDDQGGMMAARLWWLLRYTGHEAVYVTDQGFTAWREAGYPVTKDEPVRIPARYIPALKPEMLASVEDVRQASESGDIVLIDSREPRRYLGEEEPIDAKAGHIPGAVNKFWKHVLDENGRWRSGEEARELFQDIPADKEIIVYCGSGVSACPNVLALRAAGYGNVKLYAGSWSDWISYGDKPIATGDE</sequence>
<dbReference type="HOGENOM" id="CLU_031618_0_0_9"/>
<feature type="domain" description="Rhodanese" evidence="3">
    <location>
        <begin position="15"/>
        <end position="134"/>
    </location>
</feature>
<dbReference type="RefSeq" id="WP_045670414.1">
    <property type="nucleotide sequence ID" value="NZ_CP011058.1"/>
</dbReference>
<dbReference type="CDD" id="cd01448">
    <property type="entry name" value="TST_Repeat_1"/>
    <property type="match status" value="1"/>
</dbReference>
<keyword evidence="2" id="KW-0677">Repeat</keyword>
<dbReference type="SUPFAM" id="SSF52821">
    <property type="entry name" value="Rhodanese/Cell cycle control phosphatase"/>
    <property type="match status" value="2"/>
</dbReference>
<dbReference type="InterPro" id="IPR045078">
    <property type="entry name" value="TST/MPST-like"/>
</dbReference>
<dbReference type="PROSITE" id="PS50206">
    <property type="entry name" value="RHODANESE_3"/>
    <property type="match status" value="2"/>
</dbReference>
<dbReference type="PANTHER" id="PTHR11364:SF27">
    <property type="entry name" value="SULFURTRANSFERASE"/>
    <property type="match status" value="1"/>
</dbReference>
<evidence type="ECO:0000313" key="4">
    <source>
        <dbReference type="EMBL" id="AJY74981.1"/>
    </source>
</evidence>
<accession>A0A0D5NI70</accession>
<dbReference type="PANTHER" id="PTHR11364">
    <property type="entry name" value="THIOSULFATE SULFERTANSFERASE"/>
    <property type="match status" value="1"/>
</dbReference>
<evidence type="ECO:0000313" key="5">
    <source>
        <dbReference type="Proteomes" id="UP000032633"/>
    </source>
</evidence>
<dbReference type="STRING" id="1126833.VN24_10795"/>
<evidence type="ECO:0000256" key="2">
    <source>
        <dbReference type="ARBA" id="ARBA00022737"/>
    </source>
</evidence>
<reference evidence="5" key="2">
    <citation type="submission" date="2015-03" db="EMBL/GenBank/DDBJ databases">
        <title>Genome sequence of Paenibacillus beijingensis strain DSM 24997T.</title>
        <authorList>
            <person name="Kwak Y."/>
            <person name="Shin J.-H."/>
        </authorList>
    </citation>
    <scope>NUCLEOTIDE SEQUENCE [LARGE SCALE GENOMIC DNA]</scope>
    <source>
        <strain evidence="5">DSM 24997</strain>
    </source>
</reference>
<dbReference type="Proteomes" id="UP000032633">
    <property type="component" value="Chromosome"/>
</dbReference>
<organism evidence="4 5">
    <name type="scientific">Paenibacillus beijingensis</name>
    <dbReference type="NCBI Taxonomy" id="1126833"/>
    <lineage>
        <taxon>Bacteria</taxon>
        <taxon>Bacillati</taxon>
        <taxon>Bacillota</taxon>
        <taxon>Bacilli</taxon>
        <taxon>Bacillales</taxon>
        <taxon>Paenibacillaceae</taxon>
        <taxon>Paenibacillus</taxon>
    </lineage>
</organism>
<gene>
    <name evidence="4" type="ORF">VN24_10795</name>
</gene>
<evidence type="ECO:0000259" key="3">
    <source>
        <dbReference type="PROSITE" id="PS50206"/>
    </source>
</evidence>
<evidence type="ECO:0000256" key="1">
    <source>
        <dbReference type="ARBA" id="ARBA00022679"/>
    </source>
</evidence>
<feature type="domain" description="Rhodanese" evidence="3">
    <location>
        <begin position="164"/>
        <end position="274"/>
    </location>
</feature>
<dbReference type="CDD" id="cd01449">
    <property type="entry name" value="TST_Repeat_2"/>
    <property type="match status" value="1"/>
</dbReference>
<dbReference type="InterPro" id="IPR001763">
    <property type="entry name" value="Rhodanese-like_dom"/>
</dbReference>
<dbReference type="InterPro" id="IPR036873">
    <property type="entry name" value="Rhodanese-like_dom_sf"/>
</dbReference>
<dbReference type="OrthoDB" id="9770030at2"/>
<keyword evidence="5" id="KW-1185">Reference proteome</keyword>
<dbReference type="EMBL" id="CP011058">
    <property type="protein sequence ID" value="AJY74981.1"/>
    <property type="molecule type" value="Genomic_DNA"/>
</dbReference>
<dbReference type="SMART" id="SM00450">
    <property type="entry name" value="RHOD"/>
    <property type="match status" value="2"/>
</dbReference>
<dbReference type="AlphaFoldDB" id="A0A0D5NI70"/>
<proteinExistence type="predicted"/>
<dbReference type="KEGG" id="pbj:VN24_10795"/>
<dbReference type="InterPro" id="IPR001307">
    <property type="entry name" value="Thiosulphate_STrfase_CS"/>
</dbReference>
<dbReference type="Gene3D" id="3.40.250.10">
    <property type="entry name" value="Rhodanese-like domain"/>
    <property type="match status" value="2"/>
</dbReference>
<reference evidence="4 5" key="1">
    <citation type="journal article" date="2015" name="J. Biotechnol.">
        <title>Complete genome sequence of Paenibacillus beijingensis 7188(T) (=DSM 24997(T)), a novel rhizobacterium from jujube garden soil.</title>
        <authorList>
            <person name="Kwak Y."/>
            <person name="Shin J.H."/>
        </authorList>
    </citation>
    <scope>NUCLEOTIDE SEQUENCE [LARGE SCALE GENOMIC DNA]</scope>
    <source>
        <strain evidence="4 5">DSM 24997</strain>
    </source>
</reference>
<protein>
    <submittedName>
        <fullName evidence="4">3-mercaptopyruvate sulfurtransferase</fullName>
    </submittedName>
</protein>
<dbReference type="PROSITE" id="PS00380">
    <property type="entry name" value="RHODANESE_1"/>
    <property type="match status" value="1"/>
</dbReference>
<keyword evidence="4" id="KW-0670">Pyruvate</keyword>
<dbReference type="Pfam" id="PF00581">
    <property type="entry name" value="Rhodanese"/>
    <property type="match status" value="2"/>
</dbReference>